<dbReference type="InterPro" id="IPR029056">
    <property type="entry name" value="Ribokinase-like"/>
</dbReference>
<evidence type="ECO:0000313" key="9">
    <source>
        <dbReference type="EMBL" id="EJT45197.1"/>
    </source>
</evidence>
<keyword evidence="3" id="KW-0521">NADP</keyword>
<dbReference type="GeneID" id="25989941"/>
<reference evidence="9 10" key="1">
    <citation type="journal article" date="2012" name="Eukaryot. Cell">
        <title>Draft genome sequence of CBS 2479, the standard type strain of Trichosporon asahii.</title>
        <authorList>
            <person name="Yang R.Y."/>
            <person name="Li H.T."/>
            <person name="Zhu H."/>
            <person name="Zhou G.P."/>
            <person name="Wang M."/>
            <person name="Wang L."/>
        </authorList>
    </citation>
    <scope>NUCLEOTIDE SEQUENCE [LARGE SCALE GENOMIC DNA]</scope>
    <source>
        <strain evidence="10">ATCC 90039 / CBS 2479 / JCM 2466 / KCTC 7840 / NCYC 2677 / UAMH 7654</strain>
    </source>
</reference>
<dbReference type="HAMAP" id="MF_01965">
    <property type="entry name" value="NADHX_dehydratase"/>
    <property type="match status" value="1"/>
</dbReference>
<sequence length="336" mass="36248">MTGTDKKDKNDAVLQLVQKIIPPLHPTLHKGQAGRVGVLGGSGDYSGAPFFSAFGAMRFGADLAHVICEPEAGNVIKTYAPDLIVHGTLIESKGLKPAIEELKSVMERMHTLVIGPGLGRSEFMQGCAREALKLAKEMDIGIVIDADGLWLINKEPELVKDWPGACRVILTPNIMEFKRLCEALDLSSSNPEEKCAALAKRFGNVVIVQKGGEDRISHGRPLPPAFKVDGDTLVDSTQGGLKRVGGQGDILSGSTGTLLAWGRLWSQGTYESVGSPPDEELKEHVALLAAYGGSNFNRHLSRAGYKKMGRAMVTHDLLELIHPVYDEMFGAQQSKL</sequence>
<dbReference type="Proteomes" id="UP000002748">
    <property type="component" value="Unassembled WGS sequence"/>
</dbReference>
<dbReference type="AlphaFoldDB" id="J6ER60"/>
<dbReference type="GO" id="GO:0005737">
    <property type="term" value="C:cytoplasm"/>
    <property type="evidence" value="ECO:0007669"/>
    <property type="project" value="UniProtKB-SubCell"/>
</dbReference>
<dbReference type="SUPFAM" id="SSF53613">
    <property type="entry name" value="Ribokinase-like"/>
    <property type="match status" value="1"/>
</dbReference>
<proteinExistence type="inferred from homology"/>
<feature type="domain" description="YjeF C-terminal" evidence="8">
    <location>
        <begin position="13"/>
        <end position="328"/>
    </location>
</feature>
<evidence type="ECO:0000256" key="2">
    <source>
        <dbReference type="ARBA" id="ARBA00022840"/>
    </source>
</evidence>
<feature type="binding site" evidence="7">
    <location>
        <begin position="210"/>
        <end position="214"/>
    </location>
    <ligand>
        <name>ATP</name>
        <dbReference type="ChEBI" id="CHEBI:30616"/>
    </ligand>
</feature>
<dbReference type="PROSITE" id="PS51383">
    <property type="entry name" value="YJEF_C_3"/>
    <property type="match status" value="1"/>
</dbReference>
<dbReference type="RefSeq" id="XP_014177018.1">
    <property type="nucleotide sequence ID" value="XM_014321543.1"/>
</dbReference>
<dbReference type="PANTHER" id="PTHR12592">
    <property type="entry name" value="ATP-DEPENDENT (S)-NAD(P)H-HYDRATE DEHYDRATASE FAMILY MEMBER"/>
    <property type="match status" value="1"/>
</dbReference>
<dbReference type="GO" id="GO:0047453">
    <property type="term" value="F:ATP-dependent NAD(P)H-hydrate dehydratase activity"/>
    <property type="evidence" value="ECO:0007669"/>
    <property type="project" value="UniProtKB-UniRule"/>
</dbReference>
<evidence type="ECO:0000256" key="4">
    <source>
        <dbReference type="ARBA" id="ARBA00023027"/>
    </source>
</evidence>
<evidence type="ECO:0000256" key="6">
    <source>
        <dbReference type="ARBA" id="ARBA00047472"/>
    </source>
</evidence>
<keyword evidence="5 7" id="KW-0456">Lyase</keyword>
<feature type="binding site" evidence="7">
    <location>
        <begin position="239"/>
        <end position="248"/>
    </location>
    <ligand>
        <name>ATP</name>
        <dbReference type="ChEBI" id="CHEBI:30616"/>
    </ligand>
</feature>
<dbReference type="Gene3D" id="3.40.1190.20">
    <property type="match status" value="1"/>
</dbReference>
<comment type="function">
    <text evidence="7">Catalyzes the dehydration of the S-form of NAD(P)HX at the expense of ATP, which is converted to ADP. Together with NAD(P)HX epimerase, which catalyzes the epimerization of the S- and R-forms, the enzyme allows the repair of both epimers of NAD(P)HX, a damaged form of NAD(P)H that is a result of enzymatic or heat-dependent hydration.</text>
</comment>
<accession>J6ER60</accession>
<dbReference type="PANTHER" id="PTHR12592:SF0">
    <property type="entry name" value="ATP-DEPENDENT (S)-NAD(P)H-HYDRATE DEHYDRATASE"/>
    <property type="match status" value="1"/>
</dbReference>
<feature type="binding site" evidence="7">
    <location>
        <position position="249"/>
    </location>
    <ligand>
        <name>(6S)-NADPHX</name>
        <dbReference type="ChEBI" id="CHEBI:64076"/>
    </ligand>
</feature>
<comment type="similarity">
    <text evidence="7">Belongs to the NnrD/CARKD family.</text>
</comment>
<evidence type="ECO:0000256" key="1">
    <source>
        <dbReference type="ARBA" id="ARBA00022741"/>
    </source>
</evidence>
<keyword evidence="7" id="KW-0963">Cytoplasm</keyword>
<dbReference type="NCBIfam" id="TIGR00196">
    <property type="entry name" value="yjeF_cterm"/>
    <property type="match status" value="1"/>
</dbReference>
<keyword evidence="1 7" id="KW-0547">Nucleotide-binding</keyword>
<dbReference type="GO" id="GO:0110051">
    <property type="term" value="P:metabolite repair"/>
    <property type="evidence" value="ECO:0007669"/>
    <property type="project" value="TreeGrafter"/>
</dbReference>
<keyword evidence="2 7" id="KW-0067">ATP-binding</keyword>
<organism evidence="9 10">
    <name type="scientific">Trichosporon asahii var. asahii (strain ATCC 90039 / CBS 2479 / JCM 2466 / KCTC 7840 / NBRC 103889/ NCYC 2677 / UAMH 7654)</name>
    <name type="common">Yeast</name>
    <dbReference type="NCBI Taxonomy" id="1186058"/>
    <lineage>
        <taxon>Eukaryota</taxon>
        <taxon>Fungi</taxon>
        <taxon>Dikarya</taxon>
        <taxon>Basidiomycota</taxon>
        <taxon>Agaricomycotina</taxon>
        <taxon>Tremellomycetes</taxon>
        <taxon>Trichosporonales</taxon>
        <taxon>Trichosporonaceae</taxon>
        <taxon>Trichosporon</taxon>
    </lineage>
</organism>
<dbReference type="CDD" id="cd01171">
    <property type="entry name" value="YXKO-related"/>
    <property type="match status" value="1"/>
</dbReference>
<dbReference type="KEGG" id="tasa:A1Q1_06429"/>
<dbReference type="Pfam" id="PF01256">
    <property type="entry name" value="Carb_kinase"/>
    <property type="match status" value="1"/>
</dbReference>
<dbReference type="EMBL" id="ALBS01000332">
    <property type="protein sequence ID" value="EJT45197.1"/>
    <property type="molecule type" value="Genomic_DNA"/>
</dbReference>
<comment type="catalytic activity">
    <reaction evidence="6 7">
        <text>(6S)-NADPHX + ATP = ADP + phosphate + NADPH + H(+)</text>
        <dbReference type="Rhea" id="RHEA:32231"/>
        <dbReference type="ChEBI" id="CHEBI:15378"/>
        <dbReference type="ChEBI" id="CHEBI:30616"/>
        <dbReference type="ChEBI" id="CHEBI:43474"/>
        <dbReference type="ChEBI" id="CHEBI:57783"/>
        <dbReference type="ChEBI" id="CHEBI:64076"/>
        <dbReference type="ChEBI" id="CHEBI:456216"/>
        <dbReference type="EC" id="4.2.1.93"/>
    </reaction>
</comment>
<evidence type="ECO:0000256" key="7">
    <source>
        <dbReference type="HAMAP-Rule" id="MF_03157"/>
    </source>
</evidence>
<dbReference type="EC" id="4.2.1.93" evidence="7"/>
<dbReference type="VEuPathDB" id="FungiDB:A1Q1_06429"/>
<protein>
    <recommendedName>
        <fullName evidence="7">ATP-dependent (S)-NAD(P)H-hydrate dehydratase</fullName>
        <ecNumber evidence="7">4.2.1.93</ecNumber>
    </recommendedName>
    <alternativeName>
        <fullName evidence="7">ATP-dependent NAD(P)HX dehydratase</fullName>
    </alternativeName>
</protein>
<dbReference type="OrthoDB" id="8110916at2759"/>
<comment type="cofactor">
    <cofactor evidence="7">
        <name>Mg(2+)</name>
        <dbReference type="ChEBI" id="CHEBI:18420"/>
    </cofactor>
</comment>
<feature type="binding site" evidence="7">
    <location>
        <begin position="173"/>
        <end position="179"/>
    </location>
    <ligand>
        <name>(6S)-NADPHX</name>
        <dbReference type="ChEBI" id="CHEBI:64076"/>
    </ligand>
</feature>
<gene>
    <name evidence="9" type="ORF">A1Q1_06429</name>
</gene>
<evidence type="ECO:0000256" key="3">
    <source>
        <dbReference type="ARBA" id="ARBA00022857"/>
    </source>
</evidence>
<comment type="subcellular location">
    <subcellularLocation>
        <location evidence="7">Cytoplasm</location>
    </subcellularLocation>
</comment>
<comment type="caution">
    <text evidence="9">The sequence shown here is derived from an EMBL/GenBank/DDBJ whole genome shotgun (WGS) entry which is preliminary data.</text>
</comment>
<evidence type="ECO:0000259" key="8">
    <source>
        <dbReference type="PROSITE" id="PS51383"/>
    </source>
</evidence>
<feature type="binding site" evidence="7">
    <location>
        <position position="117"/>
    </location>
    <ligand>
        <name>(6S)-NADPHX</name>
        <dbReference type="ChEBI" id="CHEBI:64076"/>
    </ligand>
</feature>
<keyword evidence="4 7" id="KW-0520">NAD</keyword>
<dbReference type="HOGENOM" id="CLU_030651_3_0_1"/>
<dbReference type="GO" id="GO:0046496">
    <property type="term" value="P:nicotinamide nucleotide metabolic process"/>
    <property type="evidence" value="ECO:0007669"/>
    <property type="project" value="UniProtKB-UniRule"/>
</dbReference>
<name>J6ER60_TRIAS</name>
<dbReference type="GO" id="GO:0005524">
    <property type="term" value="F:ATP binding"/>
    <property type="evidence" value="ECO:0007669"/>
    <property type="project" value="UniProtKB-KW"/>
</dbReference>
<comment type="catalytic activity">
    <reaction evidence="7">
        <text>(6S)-NADHX + ATP = ADP + phosphate + NADH + H(+)</text>
        <dbReference type="Rhea" id="RHEA:19017"/>
        <dbReference type="ChEBI" id="CHEBI:15378"/>
        <dbReference type="ChEBI" id="CHEBI:30616"/>
        <dbReference type="ChEBI" id="CHEBI:43474"/>
        <dbReference type="ChEBI" id="CHEBI:57945"/>
        <dbReference type="ChEBI" id="CHEBI:64074"/>
        <dbReference type="ChEBI" id="CHEBI:456216"/>
        <dbReference type="EC" id="4.2.1.93"/>
    </reaction>
</comment>
<evidence type="ECO:0000313" key="10">
    <source>
        <dbReference type="Proteomes" id="UP000002748"/>
    </source>
</evidence>
<dbReference type="InterPro" id="IPR000631">
    <property type="entry name" value="CARKD"/>
</dbReference>
<keyword evidence="7" id="KW-0597">Phosphoprotein</keyword>
<evidence type="ECO:0000256" key="5">
    <source>
        <dbReference type="ARBA" id="ARBA00023239"/>
    </source>
</evidence>